<accession>A0ACC1BPB3</accession>
<sequence length="303" mass="34014">MEGPRLVIEGLAVAADPNFKTFEAAYPFVIQKLLTENSADTRKILHSVVFNKRKEFQWQRLALFLRVGATRYADSLLWGSILLPELANGVIGGIFFNFQKALQQVVASNDETSLDYLPNRAGVSDVANLVLKLLPSKDGVVLRRLIMTADGASLIRAMVSKEASFFRQQISRVIANILYQWMIESLGSRVSVTQNNSQLTLAHGADNGDLGSSSTLSTPNYDYQSFLRDKRLKVIFLKVLDPVRRDPVLMLRLLLEFLCYVCHGFSSGFSPAFSFSIQNLSRLNFIISQAICNQCFEFLVPYR</sequence>
<protein>
    <submittedName>
        <fullName evidence="1">Uncharacterized protein</fullName>
    </submittedName>
</protein>
<evidence type="ECO:0000313" key="1">
    <source>
        <dbReference type="EMBL" id="KAJ0100924.1"/>
    </source>
</evidence>
<organism evidence="1 2">
    <name type="scientific">Pistacia atlantica</name>
    <dbReference type="NCBI Taxonomy" id="434234"/>
    <lineage>
        <taxon>Eukaryota</taxon>
        <taxon>Viridiplantae</taxon>
        <taxon>Streptophyta</taxon>
        <taxon>Embryophyta</taxon>
        <taxon>Tracheophyta</taxon>
        <taxon>Spermatophyta</taxon>
        <taxon>Magnoliopsida</taxon>
        <taxon>eudicotyledons</taxon>
        <taxon>Gunneridae</taxon>
        <taxon>Pentapetalae</taxon>
        <taxon>rosids</taxon>
        <taxon>malvids</taxon>
        <taxon>Sapindales</taxon>
        <taxon>Anacardiaceae</taxon>
        <taxon>Pistacia</taxon>
    </lineage>
</organism>
<comment type="caution">
    <text evidence="1">The sequence shown here is derived from an EMBL/GenBank/DDBJ whole genome shotgun (WGS) entry which is preliminary data.</text>
</comment>
<reference evidence="2" key="1">
    <citation type="journal article" date="2023" name="G3 (Bethesda)">
        <title>Genome assembly and association tests identify interacting loci associated with vigor, precocity, and sex in interspecific pistachio rootstocks.</title>
        <authorList>
            <person name="Palmer W."/>
            <person name="Jacygrad E."/>
            <person name="Sagayaradj S."/>
            <person name="Cavanaugh K."/>
            <person name="Han R."/>
            <person name="Bertier L."/>
            <person name="Beede B."/>
            <person name="Kafkas S."/>
            <person name="Golino D."/>
            <person name="Preece J."/>
            <person name="Michelmore R."/>
        </authorList>
    </citation>
    <scope>NUCLEOTIDE SEQUENCE [LARGE SCALE GENOMIC DNA]</scope>
</reference>
<evidence type="ECO:0000313" key="2">
    <source>
        <dbReference type="Proteomes" id="UP001164250"/>
    </source>
</evidence>
<name>A0ACC1BPB3_9ROSI</name>
<dbReference type="Proteomes" id="UP001164250">
    <property type="component" value="Chromosome 3"/>
</dbReference>
<gene>
    <name evidence="1" type="ORF">Patl1_06133</name>
</gene>
<dbReference type="EMBL" id="CM047899">
    <property type="protein sequence ID" value="KAJ0100924.1"/>
    <property type="molecule type" value="Genomic_DNA"/>
</dbReference>
<proteinExistence type="predicted"/>
<keyword evidence="2" id="KW-1185">Reference proteome</keyword>